<dbReference type="Proteomes" id="UP001556367">
    <property type="component" value="Unassembled WGS sequence"/>
</dbReference>
<gene>
    <name evidence="2" type="ORF">HGRIS_008636</name>
</gene>
<dbReference type="EMBL" id="JASNQZ010000011">
    <property type="protein sequence ID" value="KAL0951983.1"/>
    <property type="molecule type" value="Genomic_DNA"/>
</dbReference>
<feature type="compositionally biased region" description="Pro residues" evidence="1">
    <location>
        <begin position="47"/>
        <end position="57"/>
    </location>
</feature>
<evidence type="ECO:0000313" key="2">
    <source>
        <dbReference type="EMBL" id="KAL0951983.1"/>
    </source>
</evidence>
<feature type="compositionally biased region" description="Acidic residues" evidence="1">
    <location>
        <begin position="284"/>
        <end position="294"/>
    </location>
</feature>
<feature type="region of interest" description="Disordered" evidence="1">
    <location>
        <begin position="1"/>
        <end position="66"/>
    </location>
</feature>
<feature type="region of interest" description="Disordered" evidence="1">
    <location>
        <begin position="201"/>
        <end position="300"/>
    </location>
</feature>
<feature type="region of interest" description="Disordered" evidence="1">
    <location>
        <begin position="125"/>
        <end position="181"/>
    </location>
</feature>
<sequence>MSATSTIHEDNEIPHMDAVPEDTQAAEPQPEVPSNTAGDPSADTRPVPSPIVPPSPTRPVASTRLSASSVVSLPLLNMMRGVPFGNRAPLMVTNPDLASSTSGSARNTIIESAGADNQLSNALDQALQQRQQPTTPDASPSDRYKPKKSSPLAVSRSGSETSSSHDSPKSEASRRTGGKAGDSDEILIVLLDEKSNHTWHGMEKNLERKRTKTSIRTSSGDRHSSPWLTPLLPAEKTTYRPGSIRQSQSNPRPSRKRGSPFGSASSFSLSSSPSNSASNSDYDSMSDSDDDSYTDDSTGSAKDWALKRKDWPEQAMPVIPSFPMKKYLVSEGLLPPDQPNDAPVAPAIAHQIRLHQARAQHTQLARNASIASYSAYGSPYVSPADIPLPPSVVGSVASYSRGPTPQPGIVAPPAYPPHPSVAMAMGSPLPGMQVAMSASTYPRSPRAMTVPPGYAMSAAPGSPWASPHTRLSTPYLPGFVPYTQ</sequence>
<feature type="compositionally biased region" description="Low complexity" evidence="1">
    <location>
        <begin position="259"/>
        <end position="283"/>
    </location>
</feature>
<feature type="compositionally biased region" description="Polar residues" evidence="1">
    <location>
        <begin position="125"/>
        <end position="138"/>
    </location>
</feature>
<accession>A0ABR3J944</accession>
<evidence type="ECO:0000313" key="3">
    <source>
        <dbReference type="Proteomes" id="UP001556367"/>
    </source>
</evidence>
<name>A0ABR3J944_9AGAR</name>
<feature type="compositionally biased region" description="Polar residues" evidence="1">
    <location>
        <begin position="156"/>
        <end position="165"/>
    </location>
</feature>
<comment type="caution">
    <text evidence="2">The sequence shown here is derived from an EMBL/GenBank/DDBJ whole genome shotgun (WGS) entry which is preliminary data.</text>
</comment>
<evidence type="ECO:0000256" key="1">
    <source>
        <dbReference type="SAM" id="MobiDB-lite"/>
    </source>
</evidence>
<organism evidence="2 3">
    <name type="scientific">Hohenbuehelia grisea</name>
    <dbReference type="NCBI Taxonomy" id="104357"/>
    <lineage>
        <taxon>Eukaryota</taxon>
        <taxon>Fungi</taxon>
        <taxon>Dikarya</taxon>
        <taxon>Basidiomycota</taxon>
        <taxon>Agaricomycotina</taxon>
        <taxon>Agaricomycetes</taxon>
        <taxon>Agaricomycetidae</taxon>
        <taxon>Agaricales</taxon>
        <taxon>Pleurotineae</taxon>
        <taxon>Pleurotaceae</taxon>
        <taxon>Hohenbuehelia</taxon>
    </lineage>
</organism>
<reference evidence="3" key="1">
    <citation type="submission" date="2024-06" db="EMBL/GenBank/DDBJ databases">
        <title>Multi-omics analyses provide insights into the biosynthesis of the anticancer antibiotic pleurotin in Hohenbuehelia grisea.</title>
        <authorList>
            <person name="Weaver J.A."/>
            <person name="Alberti F."/>
        </authorList>
    </citation>
    <scope>NUCLEOTIDE SEQUENCE [LARGE SCALE GENOMIC DNA]</scope>
    <source>
        <strain evidence="3">T-177</strain>
    </source>
</reference>
<protein>
    <submittedName>
        <fullName evidence="2">Uncharacterized protein</fullName>
    </submittedName>
</protein>
<proteinExistence type="predicted"/>
<keyword evidence="3" id="KW-1185">Reference proteome</keyword>